<dbReference type="EMBL" id="FPHJ01000066">
    <property type="protein sequence ID" value="SFV69504.1"/>
    <property type="molecule type" value="Genomic_DNA"/>
</dbReference>
<gene>
    <name evidence="1" type="ORF">MNB_SUP05-5-150</name>
</gene>
<name>A0A1W1CUL8_9ZZZZ</name>
<evidence type="ECO:0008006" key="2">
    <source>
        <dbReference type="Google" id="ProtNLM"/>
    </source>
</evidence>
<reference evidence="1" key="1">
    <citation type="submission" date="2016-10" db="EMBL/GenBank/DDBJ databases">
        <authorList>
            <person name="de Groot N.N."/>
        </authorList>
    </citation>
    <scope>NUCLEOTIDE SEQUENCE</scope>
</reference>
<protein>
    <recommendedName>
        <fullName evidence="2">BrnA antitoxin of type II toxin-antitoxin system</fullName>
    </recommendedName>
</protein>
<evidence type="ECO:0000313" key="1">
    <source>
        <dbReference type="EMBL" id="SFV69504.1"/>
    </source>
</evidence>
<proteinExistence type="predicted"/>
<sequence length="87" mass="9801">MKKQLINKNGEVRELTAEDFKSAKAFKDIHPNMDLNNITVKPLGRPKKETTKQAISIRLDADIIGFFKSSGKGWQSKINEVLRSSIS</sequence>
<dbReference type="InterPro" id="IPR025528">
    <property type="entry name" value="BrnA_antitoxin"/>
</dbReference>
<organism evidence="1">
    <name type="scientific">hydrothermal vent metagenome</name>
    <dbReference type="NCBI Taxonomy" id="652676"/>
    <lineage>
        <taxon>unclassified sequences</taxon>
        <taxon>metagenomes</taxon>
        <taxon>ecological metagenomes</taxon>
    </lineage>
</organism>
<dbReference type="Pfam" id="PF14384">
    <property type="entry name" value="BrnA_antitoxin"/>
    <property type="match status" value="1"/>
</dbReference>
<dbReference type="AlphaFoldDB" id="A0A1W1CUL8"/>
<accession>A0A1W1CUL8</accession>